<dbReference type="AlphaFoldDB" id="A0A1I0YXX9"/>
<evidence type="ECO:0008006" key="3">
    <source>
        <dbReference type="Google" id="ProtNLM"/>
    </source>
</evidence>
<keyword evidence="2" id="KW-1185">Reference proteome</keyword>
<proteinExistence type="predicted"/>
<dbReference type="EMBL" id="FOKI01000016">
    <property type="protein sequence ID" value="SFB18269.1"/>
    <property type="molecule type" value="Genomic_DNA"/>
</dbReference>
<gene>
    <name evidence="1" type="ORF">SAMN04488528_101620</name>
</gene>
<evidence type="ECO:0000313" key="2">
    <source>
        <dbReference type="Proteomes" id="UP000198619"/>
    </source>
</evidence>
<dbReference type="STRING" id="84698.SAMN04488528_101620"/>
<dbReference type="Proteomes" id="UP000198619">
    <property type="component" value="Unassembled WGS sequence"/>
</dbReference>
<organism evidence="1 2">
    <name type="scientific">Clostridium frigidicarnis</name>
    <dbReference type="NCBI Taxonomy" id="84698"/>
    <lineage>
        <taxon>Bacteria</taxon>
        <taxon>Bacillati</taxon>
        <taxon>Bacillota</taxon>
        <taxon>Clostridia</taxon>
        <taxon>Eubacteriales</taxon>
        <taxon>Clostridiaceae</taxon>
        <taxon>Clostridium</taxon>
    </lineage>
</organism>
<evidence type="ECO:0000313" key="1">
    <source>
        <dbReference type="EMBL" id="SFB18269.1"/>
    </source>
</evidence>
<protein>
    <recommendedName>
        <fullName evidence="3">Hook-length control protein FliK</fullName>
    </recommendedName>
</protein>
<accession>A0A1I0YXX9</accession>
<sequence>MAIVAGLNKVYNDIEVRKLKTDLSSIKIGQVVSAKISEKLGDRDVILRLQEGWNFRGELSEDIKDLRDGLLKFKVIGFEDGKLQLQVLNEQGATDVKDIGDLKQLIEASGFSKEDTELIKVLLKHNIPLNKENIDIFKSVMELKSNGSEKSIDEFVAKYLNAKGLTSESENFELIKNSLTSSLKALINMSDEEVFFFIENALQTNEENLQNFNKLFKEEGQLFKEILNLKNNENIVGNKENSISEDKSLILKTLNEPQIEELKSYLKDAIEGNENTIEINNGKDIVPNNKLNNENLLRNLPDELKENLSNEAIKLLEKGAFKTLLKALDGEEASINLLKNLNKDIISKENNQSSVVQENNTIEEGNENKQIDVLNILKNVNNKEELEKSLTSIIKDVPKEKLEKVENLINRIVDGHVTKEETNEFKQLTLKSEDTFKAMTSLNSKESITLKEIISKVFDKEILTQQKPMSGEDIREAIRSKTQEVKEAIRALANGDISKIPNEFMKEAKFFNDVSKEYYYMNVPLNLNEKEYGASIIIKDNRKDGKKIDSKNVKMVVTVDANIMGTVDGYLVLNNENMNITIKAFSPWDKVLNSSREKLSAAISKLGYNVLVNVEEKIENVDISKCNDFFNDYEISVLNTLA</sequence>
<reference evidence="1 2" key="1">
    <citation type="submission" date="2016-10" db="EMBL/GenBank/DDBJ databases">
        <authorList>
            <person name="de Groot N.N."/>
        </authorList>
    </citation>
    <scope>NUCLEOTIDE SEQUENCE [LARGE SCALE GENOMIC DNA]</scope>
    <source>
        <strain evidence="1 2">DSM 12271</strain>
    </source>
</reference>
<name>A0A1I0YXX9_9CLOT</name>
<dbReference type="RefSeq" id="WP_090041408.1">
    <property type="nucleotide sequence ID" value="NZ_FOKI01000016.1"/>
</dbReference>
<dbReference type="OrthoDB" id="1936401at2"/>